<evidence type="ECO:0000256" key="2">
    <source>
        <dbReference type="ARBA" id="ARBA00022722"/>
    </source>
</evidence>
<dbReference type="Pfam" id="PF02130">
    <property type="entry name" value="YbeY"/>
    <property type="match status" value="1"/>
</dbReference>
<dbReference type="Proteomes" id="UP000295807">
    <property type="component" value="Unassembled WGS sequence"/>
</dbReference>
<evidence type="ECO:0000256" key="3">
    <source>
        <dbReference type="ARBA" id="ARBA00022723"/>
    </source>
</evidence>
<keyword evidence="9" id="KW-1185">Reference proteome</keyword>
<dbReference type="HAMAP" id="MF_00009">
    <property type="entry name" value="Endoribonucl_YbeY"/>
    <property type="match status" value="1"/>
</dbReference>
<gene>
    <name evidence="7" type="primary">ybeY</name>
    <name evidence="8" type="ORF">EDD80_102108</name>
</gene>
<dbReference type="InterPro" id="IPR002036">
    <property type="entry name" value="YbeY"/>
</dbReference>
<evidence type="ECO:0000256" key="1">
    <source>
        <dbReference type="ARBA" id="ARBA00010875"/>
    </source>
</evidence>
<dbReference type="RefSeq" id="WP_132128030.1">
    <property type="nucleotide sequence ID" value="NZ_CP042432.1"/>
</dbReference>
<comment type="similarity">
    <text evidence="1 7">Belongs to the endoribonuclease YbeY family.</text>
</comment>
<feature type="binding site" evidence="7">
    <location>
        <position position="111"/>
    </location>
    <ligand>
        <name>Zn(2+)</name>
        <dbReference type="ChEBI" id="CHEBI:29105"/>
        <note>catalytic</note>
    </ligand>
</feature>
<dbReference type="OrthoDB" id="9811984at2"/>
<comment type="caution">
    <text evidence="8">The sequence shown here is derived from an EMBL/GenBank/DDBJ whole genome shotgun (WGS) entry which is preliminary data.</text>
</comment>
<dbReference type="GO" id="GO:0006364">
    <property type="term" value="P:rRNA processing"/>
    <property type="evidence" value="ECO:0007669"/>
    <property type="project" value="UniProtKB-UniRule"/>
</dbReference>
<dbReference type="EC" id="3.1.-.-" evidence="7"/>
<comment type="subcellular location">
    <subcellularLocation>
        <location evidence="7">Cytoplasm</location>
    </subcellularLocation>
</comment>
<keyword evidence="7" id="KW-0690">Ribosome biogenesis</keyword>
<protein>
    <recommendedName>
        <fullName evidence="7">Endoribonuclease YbeY</fullName>
        <ecNumber evidence="7">3.1.-.-</ecNumber>
    </recommendedName>
</protein>
<keyword evidence="6 7" id="KW-0862">Zinc</keyword>
<dbReference type="Gene3D" id="3.40.390.30">
    <property type="entry name" value="Metalloproteases ('zincins'), catalytic domain"/>
    <property type="match status" value="1"/>
</dbReference>
<keyword evidence="3 7" id="KW-0479">Metal-binding</keyword>
<organism evidence="8 9">
    <name type="scientific">Anseongella ginsenosidimutans</name>
    <dbReference type="NCBI Taxonomy" id="496056"/>
    <lineage>
        <taxon>Bacteria</taxon>
        <taxon>Pseudomonadati</taxon>
        <taxon>Bacteroidota</taxon>
        <taxon>Sphingobacteriia</taxon>
        <taxon>Sphingobacteriales</taxon>
        <taxon>Sphingobacteriaceae</taxon>
        <taxon>Anseongella</taxon>
    </lineage>
</organism>
<dbReference type="AlphaFoldDB" id="A0A4R3KUV2"/>
<dbReference type="SUPFAM" id="SSF55486">
    <property type="entry name" value="Metalloproteases ('zincins'), catalytic domain"/>
    <property type="match status" value="1"/>
</dbReference>
<keyword evidence="7" id="KW-0963">Cytoplasm</keyword>
<dbReference type="GO" id="GO:0004521">
    <property type="term" value="F:RNA endonuclease activity"/>
    <property type="evidence" value="ECO:0007669"/>
    <property type="project" value="UniProtKB-UniRule"/>
</dbReference>
<dbReference type="InterPro" id="IPR023091">
    <property type="entry name" value="MetalPrtase_cat_dom_sf_prd"/>
</dbReference>
<feature type="binding site" evidence="7">
    <location>
        <position position="121"/>
    </location>
    <ligand>
        <name>Zn(2+)</name>
        <dbReference type="ChEBI" id="CHEBI:29105"/>
        <note>catalytic</note>
    </ligand>
</feature>
<dbReference type="NCBIfam" id="TIGR00043">
    <property type="entry name" value="rRNA maturation RNase YbeY"/>
    <property type="match status" value="1"/>
</dbReference>
<keyword evidence="2 7" id="KW-0540">Nuclease</keyword>
<comment type="cofactor">
    <cofactor evidence="7">
        <name>Zn(2+)</name>
        <dbReference type="ChEBI" id="CHEBI:29105"/>
    </cofactor>
    <text evidence="7">Binds 1 zinc ion.</text>
</comment>
<keyword evidence="4 7" id="KW-0255">Endonuclease</keyword>
<dbReference type="GO" id="GO:0005737">
    <property type="term" value="C:cytoplasm"/>
    <property type="evidence" value="ECO:0007669"/>
    <property type="project" value="UniProtKB-SubCell"/>
</dbReference>
<dbReference type="GO" id="GO:0008270">
    <property type="term" value="F:zinc ion binding"/>
    <property type="evidence" value="ECO:0007669"/>
    <property type="project" value="UniProtKB-UniRule"/>
</dbReference>
<evidence type="ECO:0000256" key="4">
    <source>
        <dbReference type="ARBA" id="ARBA00022759"/>
    </source>
</evidence>
<keyword evidence="7" id="KW-0698">rRNA processing</keyword>
<keyword evidence="5 7" id="KW-0378">Hydrolase</keyword>
<sequence length="146" mass="16976">MSVQKIHFFTEDIVFRLKGKKKLREWLKGAALNERHSITELCFIFCSDAYLLEINRSYLDHDTLTDIITFDNSTLPGSLAGDIYISVERIRENAEKFSVSENEELLRVMIHGLLHLCGYKDKEKGQKALMREKEDIYIGIYKTQAI</sequence>
<evidence type="ECO:0000256" key="5">
    <source>
        <dbReference type="ARBA" id="ARBA00022801"/>
    </source>
</evidence>
<evidence type="ECO:0000313" key="9">
    <source>
        <dbReference type="Proteomes" id="UP000295807"/>
    </source>
</evidence>
<comment type="function">
    <text evidence="7">Single strand-specific metallo-endoribonuclease involved in late-stage 70S ribosome quality control and in maturation of the 3' terminus of the 16S rRNA.</text>
</comment>
<dbReference type="EMBL" id="SMAD01000002">
    <property type="protein sequence ID" value="TCS88918.1"/>
    <property type="molecule type" value="Genomic_DNA"/>
</dbReference>
<reference evidence="8 9" key="1">
    <citation type="submission" date="2019-03" db="EMBL/GenBank/DDBJ databases">
        <title>Genomic Encyclopedia of Type Strains, Phase IV (KMG-IV): sequencing the most valuable type-strain genomes for metagenomic binning, comparative biology and taxonomic classification.</title>
        <authorList>
            <person name="Goeker M."/>
        </authorList>
    </citation>
    <scope>NUCLEOTIDE SEQUENCE [LARGE SCALE GENOMIC DNA]</scope>
    <source>
        <strain evidence="8 9">DSM 21100</strain>
    </source>
</reference>
<dbReference type="PANTHER" id="PTHR46986">
    <property type="entry name" value="ENDORIBONUCLEASE YBEY, CHLOROPLASTIC"/>
    <property type="match status" value="1"/>
</dbReference>
<dbReference type="PANTHER" id="PTHR46986:SF1">
    <property type="entry name" value="ENDORIBONUCLEASE YBEY, CHLOROPLASTIC"/>
    <property type="match status" value="1"/>
</dbReference>
<evidence type="ECO:0000256" key="7">
    <source>
        <dbReference type="HAMAP-Rule" id="MF_00009"/>
    </source>
</evidence>
<evidence type="ECO:0000256" key="6">
    <source>
        <dbReference type="ARBA" id="ARBA00022833"/>
    </source>
</evidence>
<name>A0A4R3KUV2_9SPHI</name>
<dbReference type="GO" id="GO:0004222">
    <property type="term" value="F:metalloendopeptidase activity"/>
    <property type="evidence" value="ECO:0007669"/>
    <property type="project" value="InterPro"/>
</dbReference>
<accession>A0A4R3KUV2</accession>
<proteinExistence type="inferred from homology"/>
<evidence type="ECO:0000313" key="8">
    <source>
        <dbReference type="EMBL" id="TCS88918.1"/>
    </source>
</evidence>
<feature type="binding site" evidence="7">
    <location>
        <position position="115"/>
    </location>
    <ligand>
        <name>Zn(2+)</name>
        <dbReference type="ChEBI" id="CHEBI:29105"/>
        <note>catalytic</note>
    </ligand>
</feature>